<organism evidence="6 8">
    <name type="scientific">Bursaphelenchus xylophilus</name>
    <name type="common">Pinewood nematode worm</name>
    <name type="synonym">Aphelenchoides xylophilus</name>
    <dbReference type="NCBI Taxonomy" id="6326"/>
    <lineage>
        <taxon>Eukaryota</taxon>
        <taxon>Metazoa</taxon>
        <taxon>Ecdysozoa</taxon>
        <taxon>Nematoda</taxon>
        <taxon>Chromadorea</taxon>
        <taxon>Rhabditida</taxon>
        <taxon>Tylenchina</taxon>
        <taxon>Tylenchomorpha</taxon>
        <taxon>Aphelenchoidea</taxon>
        <taxon>Aphelenchoididae</taxon>
        <taxon>Bursaphelenchus</taxon>
    </lineage>
</organism>
<dbReference type="InterPro" id="IPR029311">
    <property type="entry name" value="CCDC50_N"/>
</dbReference>
<evidence type="ECO:0000256" key="2">
    <source>
        <dbReference type="SAM" id="MobiDB-lite"/>
    </source>
</evidence>
<feature type="region of interest" description="Disordered" evidence="2">
    <location>
        <begin position="41"/>
        <end position="60"/>
    </location>
</feature>
<keyword evidence="1" id="KW-0175">Coiled coil</keyword>
<gene>
    <name evidence="4" type="ORF">BXYJ_LOCUS3933</name>
</gene>
<sequence>MSRKQEDGKQESVSSLKARFTEAGDFNLANQLQEEEYKEFYDSNRNARRVSSQDHKLSKEEHQKILDEYLQSLSETERKDAEFAMQLQRELEEEERLARENQAKEDEELARRLAQEERAGTSAVPANEADLIDFGPPE</sequence>
<feature type="region of interest" description="Disordered" evidence="2">
    <location>
        <begin position="93"/>
        <end position="138"/>
    </location>
</feature>
<dbReference type="Proteomes" id="UP000659654">
    <property type="component" value="Unassembled WGS sequence"/>
</dbReference>
<evidence type="ECO:0000313" key="8">
    <source>
        <dbReference type="WBParaSite" id="BXY_0277700.1"/>
    </source>
</evidence>
<dbReference type="EMBL" id="CAJFCV020000002">
    <property type="protein sequence ID" value="CAG9096835.1"/>
    <property type="molecule type" value="Genomic_DNA"/>
</dbReference>
<reference evidence="5" key="2">
    <citation type="submission" date="2020-08" db="EMBL/GenBank/DDBJ databases">
        <authorList>
            <person name="Kikuchi T."/>
        </authorList>
    </citation>
    <scope>NUCLEOTIDE SEQUENCE</scope>
    <source>
        <strain evidence="4">Ka4C1</strain>
    </source>
</reference>
<feature type="region of interest" description="Disordered" evidence="2">
    <location>
        <begin position="1"/>
        <end position="20"/>
    </location>
</feature>
<dbReference type="PANTHER" id="PTHR22115">
    <property type="entry name" value="C3ORF6 PROTEIN-RELATED"/>
    <property type="match status" value="1"/>
</dbReference>
<reference evidence="8" key="1">
    <citation type="submission" date="2016-11" db="UniProtKB">
        <authorList>
            <consortium name="WormBaseParasite"/>
        </authorList>
    </citation>
    <scope>IDENTIFICATION</scope>
</reference>
<feature type="domain" description="Coiled-coil" evidence="3">
    <location>
        <begin position="13"/>
        <end position="119"/>
    </location>
</feature>
<dbReference type="Proteomes" id="UP000582659">
    <property type="component" value="Unassembled WGS sequence"/>
</dbReference>
<dbReference type="AlphaFoldDB" id="A0A1I7RPY6"/>
<dbReference type="WBParaSite" id="BXY_0277700.1">
    <property type="protein sequence ID" value="BXY_0277700.1"/>
    <property type="gene ID" value="BXY_0277700"/>
</dbReference>
<dbReference type="PANTHER" id="PTHR22115:SF4">
    <property type="entry name" value="COILED-COIL DOMAIN-CONTAINING PROTEIN"/>
    <property type="match status" value="1"/>
</dbReference>
<feature type="compositionally biased region" description="Basic and acidic residues" evidence="2">
    <location>
        <begin position="96"/>
        <end position="119"/>
    </location>
</feature>
<evidence type="ECO:0000313" key="4">
    <source>
        <dbReference type="EMBL" id="CAD5215245.1"/>
    </source>
</evidence>
<dbReference type="Pfam" id="PF15295">
    <property type="entry name" value="CCDC50_N"/>
    <property type="match status" value="1"/>
</dbReference>
<dbReference type="SMR" id="A0A1I7RPY6"/>
<proteinExistence type="predicted"/>
<name>A0A1I7RPY6_BURXY</name>
<accession>A0A1I7RPY6</accession>
<keyword evidence="7" id="KW-1185">Reference proteome</keyword>
<evidence type="ECO:0000313" key="7">
    <source>
        <dbReference type="Proteomes" id="UP000659654"/>
    </source>
</evidence>
<dbReference type="OrthoDB" id="5877310at2759"/>
<dbReference type="Proteomes" id="UP000095284">
    <property type="component" value="Unplaced"/>
</dbReference>
<evidence type="ECO:0000259" key="3">
    <source>
        <dbReference type="Pfam" id="PF15295"/>
    </source>
</evidence>
<dbReference type="eggNOG" id="ENOG502QW6C">
    <property type="taxonomic scope" value="Eukaryota"/>
</dbReference>
<feature type="compositionally biased region" description="Basic and acidic residues" evidence="2">
    <location>
        <begin position="51"/>
        <end position="60"/>
    </location>
</feature>
<evidence type="ECO:0000256" key="1">
    <source>
        <dbReference type="ARBA" id="ARBA00023054"/>
    </source>
</evidence>
<protein>
    <submittedName>
        <fullName evidence="4">(pine wood nematode) hypothetical protein</fullName>
    </submittedName>
    <submittedName>
        <fullName evidence="8">CCDC50_N domain-containing protein</fullName>
    </submittedName>
</protein>
<dbReference type="EMBL" id="CAJFDI010000002">
    <property type="protein sequence ID" value="CAD5215245.1"/>
    <property type="molecule type" value="Genomic_DNA"/>
</dbReference>
<evidence type="ECO:0000313" key="6">
    <source>
        <dbReference type="Proteomes" id="UP000095284"/>
    </source>
</evidence>
<evidence type="ECO:0000313" key="5">
    <source>
        <dbReference type="EMBL" id="CAG9096835.1"/>
    </source>
</evidence>
<dbReference type="InterPro" id="IPR039303">
    <property type="entry name" value="CCDC50"/>
</dbReference>
<feature type="compositionally biased region" description="Basic and acidic residues" evidence="2">
    <location>
        <begin position="1"/>
        <end position="10"/>
    </location>
</feature>